<feature type="chain" id="PRO_5013695936" description="Lipoprotein" evidence="1">
    <location>
        <begin position="18"/>
        <end position="306"/>
    </location>
</feature>
<keyword evidence="1" id="KW-0732">Signal</keyword>
<accession>A0A2D2ASP3</accession>
<sequence>MRPAAAGALGLSLLALAACGDKEKAKAVEPRPLEAGEKVAGAMDVWGRKLDIDCPRKFDVPARPSGARADDIRGLRLGVGYDTALLYAQCEKGRPLDSVLMTESADFDRQEQGLKIRTMAAVANGAFGPRFRQQDIFDRDPGRGLQKTDAVWRFIADGMPGQEKVYAIWLAQPFAKGEQPTVESQVAGLKAKYGEPTVVEDRGKMVWTAQPDGTPIPAFDRERLRRCANTVDPGHQALNYGPDCGVTVVARVTPDQNPALAYRVETAVFDPAGLWAYQNERFEQERDALLAGQALAQSKTAEGGKF</sequence>
<name>A0A2D2ASP3_9CAUL</name>
<evidence type="ECO:0000313" key="2">
    <source>
        <dbReference type="EMBL" id="ATQ41024.1"/>
    </source>
</evidence>
<reference evidence="2 3" key="1">
    <citation type="submission" date="2017-10" db="EMBL/GenBank/DDBJ databases">
        <title>Genome sequence of Caulobacter mirabilis FWC38.</title>
        <authorList>
            <person name="Fiebig A."/>
            <person name="Crosson S."/>
        </authorList>
    </citation>
    <scope>NUCLEOTIDE SEQUENCE [LARGE SCALE GENOMIC DNA]</scope>
    <source>
        <strain evidence="2 3">FWC 38</strain>
    </source>
</reference>
<organism evidence="2 3">
    <name type="scientific">Caulobacter mirabilis</name>
    <dbReference type="NCBI Taxonomy" id="69666"/>
    <lineage>
        <taxon>Bacteria</taxon>
        <taxon>Pseudomonadati</taxon>
        <taxon>Pseudomonadota</taxon>
        <taxon>Alphaproteobacteria</taxon>
        <taxon>Caulobacterales</taxon>
        <taxon>Caulobacteraceae</taxon>
        <taxon>Caulobacter</taxon>
    </lineage>
</organism>
<dbReference type="AlphaFoldDB" id="A0A2D2ASP3"/>
<proteinExistence type="predicted"/>
<dbReference type="PROSITE" id="PS51257">
    <property type="entry name" value="PROKAR_LIPOPROTEIN"/>
    <property type="match status" value="1"/>
</dbReference>
<dbReference type="OrthoDB" id="7605506at2"/>
<evidence type="ECO:0000313" key="3">
    <source>
        <dbReference type="Proteomes" id="UP000228945"/>
    </source>
</evidence>
<protein>
    <recommendedName>
        <fullName evidence="4">Lipoprotein</fullName>
    </recommendedName>
</protein>
<dbReference type="Proteomes" id="UP000228945">
    <property type="component" value="Chromosome"/>
</dbReference>
<gene>
    <name evidence="2" type="ORF">CSW64_00685</name>
</gene>
<dbReference type="KEGG" id="cmb:CSW64_00685"/>
<dbReference type="EMBL" id="CP024201">
    <property type="protein sequence ID" value="ATQ41024.1"/>
    <property type="molecule type" value="Genomic_DNA"/>
</dbReference>
<feature type="signal peptide" evidence="1">
    <location>
        <begin position="1"/>
        <end position="17"/>
    </location>
</feature>
<keyword evidence="3" id="KW-1185">Reference proteome</keyword>
<evidence type="ECO:0008006" key="4">
    <source>
        <dbReference type="Google" id="ProtNLM"/>
    </source>
</evidence>
<evidence type="ECO:0000256" key="1">
    <source>
        <dbReference type="SAM" id="SignalP"/>
    </source>
</evidence>
<dbReference type="RefSeq" id="WP_099620281.1">
    <property type="nucleotide sequence ID" value="NZ_CP024201.1"/>
</dbReference>